<protein>
    <recommendedName>
        <fullName evidence="12">Membrane insertase YidC/Oxa/ALB C-terminal domain-containing protein</fullName>
    </recommendedName>
</protein>
<evidence type="ECO:0000256" key="8">
    <source>
        <dbReference type="ARBA" id="ARBA00023186"/>
    </source>
</evidence>
<comment type="similarity">
    <text evidence="9">Belongs to the OXA1/ALB3/YidC family.</text>
</comment>
<name>A0A2M8EYV4_9BACT</name>
<sequence>MLQTIGTTFHTIFVIPIINVLVMLYDVLTSVGIPGALGFAIITITVAIRFLMHPLFQKQMKTAQVMKDLKPQLDALQKKYKKDPKKLQAEQLKLYQEAGINPASGCLFAIIQMPIIFGLYQALNQFFNTNGYSAKIQEINKQLYFPNFQIENLNTLFIGFDLAKSPAQAGLWFYYLIPVLTAGLQFWQSKVTMTANPMTDLSAIKDDKENKEKDKDGKKEGSTSEEFQKAMNTQMKYFFPIMIGYFSYTLPIGLSIYWNAFSLFSIIQHYITQKNKK</sequence>
<dbReference type="GO" id="GO:0015031">
    <property type="term" value="P:protein transport"/>
    <property type="evidence" value="ECO:0007669"/>
    <property type="project" value="UniProtKB-KW"/>
</dbReference>
<dbReference type="EMBL" id="PFSC01000102">
    <property type="protein sequence ID" value="PJC31877.1"/>
    <property type="molecule type" value="Genomic_DNA"/>
</dbReference>
<evidence type="ECO:0000256" key="3">
    <source>
        <dbReference type="ARBA" id="ARBA00022475"/>
    </source>
</evidence>
<comment type="subcellular location">
    <subcellularLocation>
        <location evidence="1">Cell membrane</location>
        <topology evidence="1">Multi-pass membrane protein</topology>
    </subcellularLocation>
    <subcellularLocation>
        <location evidence="9">Membrane</location>
        <topology evidence="9">Multi-pass membrane protein</topology>
    </subcellularLocation>
</comment>
<proteinExistence type="inferred from homology"/>
<evidence type="ECO:0000256" key="7">
    <source>
        <dbReference type="ARBA" id="ARBA00023136"/>
    </source>
</evidence>
<feature type="region of interest" description="Disordered" evidence="10">
    <location>
        <begin position="204"/>
        <end position="225"/>
    </location>
</feature>
<evidence type="ECO:0000256" key="10">
    <source>
        <dbReference type="SAM" id="MobiDB-lite"/>
    </source>
</evidence>
<accession>A0A2M8EYV4</accession>
<evidence type="ECO:0000256" key="11">
    <source>
        <dbReference type="SAM" id="Phobius"/>
    </source>
</evidence>
<reference evidence="14" key="1">
    <citation type="submission" date="2017-09" db="EMBL/GenBank/DDBJ databases">
        <title>Depth-based differentiation of microbial function through sediment-hosted aquifers and enrichment of novel symbionts in the deep terrestrial subsurface.</title>
        <authorList>
            <person name="Probst A.J."/>
            <person name="Ladd B."/>
            <person name="Jarett J.K."/>
            <person name="Geller-Mcgrath D.E."/>
            <person name="Sieber C.M.K."/>
            <person name="Emerson J.B."/>
            <person name="Anantharaman K."/>
            <person name="Thomas B.C."/>
            <person name="Malmstrom R."/>
            <person name="Stieglmeier M."/>
            <person name="Klingl A."/>
            <person name="Woyke T."/>
            <person name="Ryan C.M."/>
            <person name="Banfield J.F."/>
        </authorList>
    </citation>
    <scope>NUCLEOTIDE SEQUENCE [LARGE SCALE GENOMIC DNA]</scope>
</reference>
<evidence type="ECO:0000256" key="1">
    <source>
        <dbReference type="ARBA" id="ARBA00004651"/>
    </source>
</evidence>
<dbReference type="CDD" id="cd20070">
    <property type="entry name" value="5TM_YidC_Alb3"/>
    <property type="match status" value="1"/>
</dbReference>
<keyword evidence="5" id="KW-0653">Protein transport</keyword>
<evidence type="ECO:0000256" key="6">
    <source>
        <dbReference type="ARBA" id="ARBA00022989"/>
    </source>
</evidence>
<feature type="domain" description="Membrane insertase YidC/Oxa/ALB C-terminal" evidence="12">
    <location>
        <begin position="38"/>
        <end position="274"/>
    </location>
</feature>
<keyword evidence="4 9" id="KW-0812">Transmembrane</keyword>
<dbReference type="PANTHER" id="PTHR12428">
    <property type="entry name" value="OXA1"/>
    <property type="match status" value="1"/>
</dbReference>
<comment type="caution">
    <text evidence="13">The sequence shown here is derived from an EMBL/GenBank/DDBJ whole genome shotgun (WGS) entry which is preliminary data.</text>
</comment>
<feature type="transmembrane region" description="Helical" evidence="11">
    <location>
        <begin position="103"/>
        <end position="123"/>
    </location>
</feature>
<dbReference type="Pfam" id="PF02096">
    <property type="entry name" value="60KD_IMP"/>
    <property type="match status" value="1"/>
</dbReference>
<dbReference type="InterPro" id="IPR001708">
    <property type="entry name" value="YidC/ALB3/OXA1/COX18"/>
</dbReference>
<dbReference type="AlphaFoldDB" id="A0A2M8EYV4"/>
<keyword evidence="2" id="KW-0813">Transport</keyword>
<evidence type="ECO:0000256" key="9">
    <source>
        <dbReference type="RuleBase" id="RU003945"/>
    </source>
</evidence>
<keyword evidence="7 11" id="KW-0472">Membrane</keyword>
<keyword evidence="6 11" id="KW-1133">Transmembrane helix</keyword>
<dbReference type="InterPro" id="IPR028055">
    <property type="entry name" value="YidC/Oxa/ALB_C"/>
</dbReference>
<feature type="transmembrane region" description="Helical" evidence="11">
    <location>
        <begin position="169"/>
        <end position="187"/>
    </location>
</feature>
<dbReference type="GO" id="GO:0005886">
    <property type="term" value="C:plasma membrane"/>
    <property type="evidence" value="ECO:0007669"/>
    <property type="project" value="UniProtKB-SubCell"/>
</dbReference>
<feature type="transmembrane region" description="Helical" evidence="11">
    <location>
        <begin position="31"/>
        <end position="52"/>
    </location>
</feature>
<dbReference type="Proteomes" id="UP000231383">
    <property type="component" value="Unassembled WGS sequence"/>
</dbReference>
<keyword evidence="3" id="KW-1003">Cell membrane</keyword>
<gene>
    <name evidence="13" type="ORF">CO051_03665</name>
</gene>
<feature type="transmembrane region" description="Helical" evidence="11">
    <location>
        <begin position="237"/>
        <end position="258"/>
    </location>
</feature>
<dbReference type="GO" id="GO:0051205">
    <property type="term" value="P:protein insertion into membrane"/>
    <property type="evidence" value="ECO:0007669"/>
    <property type="project" value="TreeGrafter"/>
</dbReference>
<evidence type="ECO:0000256" key="5">
    <source>
        <dbReference type="ARBA" id="ARBA00022927"/>
    </source>
</evidence>
<evidence type="ECO:0000256" key="2">
    <source>
        <dbReference type="ARBA" id="ARBA00022448"/>
    </source>
</evidence>
<keyword evidence="8" id="KW-0143">Chaperone</keyword>
<evidence type="ECO:0000256" key="4">
    <source>
        <dbReference type="ARBA" id="ARBA00022692"/>
    </source>
</evidence>
<evidence type="ECO:0000313" key="14">
    <source>
        <dbReference type="Proteomes" id="UP000231383"/>
    </source>
</evidence>
<dbReference type="InterPro" id="IPR047196">
    <property type="entry name" value="YidC_ALB_C"/>
</dbReference>
<evidence type="ECO:0000313" key="13">
    <source>
        <dbReference type="EMBL" id="PJC31877.1"/>
    </source>
</evidence>
<feature type="transmembrane region" description="Helical" evidence="11">
    <location>
        <begin position="7"/>
        <end position="25"/>
    </location>
</feature>
<dbReference type="PANTHER" id="PTHR12428:SF65">
    <property type="entry name" value="CYTOCHROME C OXIDASE ASSEMBLY PROTEIN COX18, MITOCHONDRIAL"/>
    <property type="match status" value="1"/>
</dbReference>
<dbReference type="NCBIfam" id="TIGR03592">
    <property type="entry name" value="yidC_oxa1_cterm"/>
    <property type="match status" value="1"/>
</dbReference>
<dbReference type="GO" id="GO:0032977">
    <property type="term" value="F:membrane insertase activity"/>
    <property type="evidence" value="ECO:0007669"/>
    <property type="project" value="InterPro"/>
</dbReference>
<evidence type="ECO:0000259" key="12">
    <source>
        <dbReference type="Pfam" id="PF02096"/>
    </source>
</evidence>
<organism evidence="13 14">
    <name type="scientific">Candidatus Roizmanbacteria bacterium CG_4_9_14_0_2_um_filter_39_13</name>
    <dbReference type="NCBI Taxonomy" id="1974839"/>
    <lineage>
        <taxon>Bacteria</taxon>
        <taxon>Candidatus Roizmaniibacteriota</taxon>
    </lineage>
</organism>